<evidence type="ECO:0000256" key="1">
    <source>
        <dbReference type="SAM" id="MobiDB-lite"/>
    </source>
</evidence>
<dbReference type="PANTHER" id="PTHR21032:SF0">
    <property type="entry name" value="G PATCH DOMAIN-CONTAINING PROTEIN 11"/>
    <property type="match status" value="1"/>
</dbReference>
<dbReference type="OrthoDB" id="786951at2759"/>
<dbReference type="Proteomes" id="UP000652761">
    <property type="component" value="Unassembled WGS sequence"/>
</dbReference>
<feature type="compositionally biased region" description="Basic and acidic residues" evidence="1">
    <location>
        <begin position="61"/>
        <end position="78"/>
    </location>
</feature>
<name>A0A843VJD3_COLES</name>
<dbReference type="EMBL" id="NMUH01001768">
    <property type="protein sequence ID" value="MQL95216.1"/>
    <property type="molecule type" value="Genomic_DNA"/>
</dbReference>
<keyword evidence="4" id="KW-1185">Reference proteome</keyword>
<protein>
    <recommendedName>
        <fullName evidence="2">G-patch domain-containing protein</fullName>
    </recommendedName>
</protein>
<gene>
    <name evidence="3" type="ORF">Taro_027885</name>
</gene>
<dbReference type="AlphaFoldDB" id="A0A843VJD3"/>
<dbReference type="InterPro" id="IPR025239">
    <property type="entry name" value="DUF4187"/>
</dbReference>
<dbReference type="PROSITE" id="PS50174">
    <property type="entry name" value="G_PATCH"/>
    <property type="match status" value="1"/>
</dbReference>
<reference evidence="3" key="1">
    <citation type="submission" date="2017-07" db="EMBL/GenBank/DDBJ databases">
        <title>Taro Niue Genome Assembly and Annotation.</title>
        <authorList>
            <person name="Atibalentja N."/>
            <person name="Keating K."/>
            <person name="Fields C.J."/>
        </authorList>
    </citation>
    <scope>NUCLEOTIDE SEQUENCE</scope>
    <source>
        <strain evidence="3">Niue_2</strain>
        <tissue evidence="3">Leaf</tissue>
    </source>
</reference>
<dbReference type="SMART" id="SM00443">
    <property type="entry name" value="G_patch"/>
    <property type="match status" value="1"/>
</dbReference>
<feature type="region of interest" description="Disordered" evidence="1">
    <location>
        <begin position="187"/>
        <end position="218"/>
    </location>
</feature>
<evidence type="ECO:0000313" key="3">
    <source>
        <dbReference type="EMBL" id="MQL95216.1"/>
    </source>
</evidence>
<organism evidence="3 4">
    <name type="scientific">Colocasia esculenta</name>
    <name type="common">Wild taro</name>
    <name type="synonym">Arum esculentum</name>
    <dbReference type="NCBI Taxonomy" id="4460"/>
    <lineage>
        <taxon>Eukaryota</taxon>
        <taxon>Viridiplantae</taxon>
        <taxon>Streptophyta</taxon>
        <taxon>Embryophyta</taxon>
        <taxon>Tracheophyta</taxon>
        <taxon>Spermatophyta</taxon>
        <taxon>Magnoliopsida</taxon>
        <taxon>Liliopsida</taxon>
        <taxon>Araceae</taxon>
        <taxon>Aroideae</taxon>
        <taxon>Colocasieae</taxon>
        <taxon>Colocasia</taxon>
    </lineage>
</organism>
<dbReference type="InterPro" id="IPR039249">
    <property type="entry name" value="GPATCH11"/>
</dbReference>
<sequence>MAGEEGNEEGDDYMGDLSLFIPQELSSSSSSSSSCRKSSSATAPAIHPPKPKRTKGISWQEQRKLDRERKQREEDERTMAGLETAIPSTNVGFKLLQQMGYSPGSALGKGGAGRSEPVGLEIRRSRAGIGKLSPGEERARKERDLAERKRRGEENLMQEFGSRQKTQWKSRRIVADYRKADAALAQLENREVVEPEGDGEDEEKKPEEEEEEEEITEEDLQNVLMKLRNEHQYCLYCGCKYESVEALETNCPGLNEDDH</sequence>
<dbReference type="GO" id="GO:0003676">
    <property type="term" value="F:nucleic acid binding"/>
    <property type="evidence" value="ECO:0007669"/>
    <property type="project" value="InterPro"/>
</dbReference>
<feature type="region of interest" description="Disordered" evidence="1">
    <location>
        <begin position="105"/>
        <end position="163"/>
    </location>
</feature>
<comment type="caution">
    <text evidence="3">The sequence shown here is derived from an EMBL/GenBank/DDBJ whole genome shotgun (WGS) entry which is preliminary data.</text>
</comment>
<dbReference type="GO" id="GO:0000776">
    <property type="term" value="C:kinetochore"/>
    <property type="evidence" value="ECO:0007669"/>
    <property type="project" value="TreeGrafter"/>
</dbReference>
<proteinExistence type="predicted"/>
<dbReference type="PANTHER" id="PTHR21032">
    <property type="entry name" value="G PATCH DOMAIN-CONTAINING PROTEIN 11"/>
    <property type="match status" value="1"/>
</dbReference>
<accession>A0A843VJD3</accession>
<feature type="compositionally biased region" description="Low complexity" evidence="1">
    <location>
        <begin position="26"/>
        <end position="40"/>
    </location>
</feature>
<feature type="region of interest" description="Disordered" evidence="1">
    <location>
        <begin position="1"/>
        <end position="85"/>
    </location>
</feature>
<feature type="compositionally biased region" description="Acidic residues" evidence="1">
    <location>
        <begin position="208"/>
        <end position="218"/>
    </location>
</feature>
<feature type="compositionally biased region" description="Basic and acidic residues" evidence="1">
    <location>
        <begin position="134"/>
        <end position="154"/>
    </location>
</feature>
<dbReference type="InterPro" id="IPR000467">
    <property type="entry name" value="G_patch_dom"/>
</dbReference>
<dbReference type="SMART" id="SM01173">
    <property type="entry name" value="DUF4187"/>
    <property type="match status" value="1"/>
</dbReference>
<dbReference type="Pfam" id="PF13821">
    <property type="entry name" value="DUF4187"/>
    <property type="match status" value="1"/>
</dbReference>
<dbReference type="Pfam" id="PF01585">
    <property type="entry name" value="G-patch"/>
    <property type="match status" value="1"/>
</dbReference>
<evidence type="ECO:0000259" key="2">
    <source>
        <dbReference type="PROSITE" id="PS50174"/>
    </source>
</evidence>
<evidence type="ECO:0000313" key="4">
    <source>
        <dbReference type="Proteomes" id="UP000652761"/>
    </source>
</evidence>
<feature type="domain" description="G-patch" evidence="2">
    <location>
        <begin position="88"/>
        <end position="134"/>
    </location>
</feature>
<feature type="compositionally biased region" description="Acidic residues" evidence="1">
    <location>
        <begin position="1"/>
        <end position="14"/>
    </location>
</feature>